<sequence length="52" mass="5857">MWVETHSTKTSQTLSYVLLSQSYNTQKQRKTLTAPTTCRLLRVGVLGKGQLC</sequence>
<proteinExistence type="predicted"/>
<dbReference type="Proteomes" id="UP000541352">
    <property type="component" value="Unassembled WGS sequence"/>
</dbReference>
<name>A0A7W5ZIB5_9BACT</name>
<evidence type="ECO:0000313" key="1">
    <source>
        <dbReference type="EMBL" id="MBB3836427.1"/>
    </source>
</evidence>
<gene>
    <name evidence="1" type="ORF">FHS57_000409</name>
</gene>
<organism evidence="1 2">
    <name type="scientific">Runella defluvii</name>
    <dbReference type="NCBI Taxonomy" id="370973"/>
    <lineage>
        <taxon>Bacteria</taxon>
        <taxon>Pseudomonadati</taxon>
        <taxon>Bacteroidota</taxon>
        <taxon>Cytophagia</taxon>
        <taxon>Cytophagales</taxon>
        <taxon>Spirosomataceae</taxon>
        <taxon>Runella</taxon>
    </lineage>
</organism>
<comment type="caution">
    <text evidence="1">The sequence shown here is derived from an EMBL/GenBank/DDBJ whole genome shotgun (WGS) entry which is preliminary data.</text>
</comment>
<dbReference type="EMBL" id="JACIBY010000001">
    <property type="protein sequence ID" value="MBB3836427.1"/>
    <property type="molecule type" value="Genomic_DNA"/>
</dbReference>
<dbReference type="AlphaFoldDB" id="A0A7W5ZIB5"/>
<protein>
    <submittedName>
        <fullName evidence="1">Uncharacterized protein</fullName>
    </submittedName>
</protein>
<keyword evidence="2" id="KW-1185">Reference proteome</keyword>
<accession>A0A7W5ZIB5</accession>
<reference evidence="1 2" key="1">
    <citation type="submission" date="2020-08" db="EMBL/GenBank/DDBJ databases">
        <title>Genomic Encyclopedia of Type Strains, Phase IV (KMG-IV): sequencing the most valuable type-strain genomes for metagenomic binning, comparative biology and taxonomic classification.</title>
        <authorList>
            <person name="Goeker M."/>
        </authorList>
    </citation>
    <scope>NUCLEOTIDE SEQUENCE [LARGE SCALE GENOMIC DNA]</scope>
    <source>
        <strain evidence="1 2">DSM 17976</strain>
    </source>
</reference>
<evidence type="ECO:0000313" key="2">
    <source>
        <dbReference type="Proteomes" id="UP000541352"/>
    </source>
</evidence>